<sequence>MTSSTPPAALPGHPYGSNGAGPDPYAQLRTGHDPEAMPGNGSAPSPMPRPGKALDEVHGTAQRIAANVERVLVGKPEVVRIALVTLLAEGHLLVEDVPGVGKTSLAKALAKSIDCSVSRLQFTPDLLPSDVTGVSIFNRQTTNFEFRPGPVFANIVVGDEINRASPKTQSALLECMEEHQVTVDGNTYRLDSPFMVIATQNPIEMEGTYALPEAQRDRFTARVSIGYPDPNAELAMVDEHAGHDPLATLTPVSDAAQVRALVEAVRAVHMAPEIRRYAVELVSATRRLPEIRLGASPRSTLHLVRAARAQAALSGRDFVVPDDMHAVAVPVLAHRLVLTAEAQAARRSPADMIRGLLQRVPVPHGTDPAGQWVSDSRGNRQ</sequence>
<dbReference type="RefSeq" id="WP_307855201.1">
    <property type="nucleotide sequence ID" value="NZ_JAGINW010000001.1"/>
</dbReference>
<comment type="caution">
    <text evidence="4">The sequence shown here is derived from an EMBL/GenBank/DDBJ whole genome shotgun (WGS) entry which is preliminary data.</text>
</comment>
<feature type="domain" description="ChlI/MoxR AAA lid" evidence="3">
    <location>
        <begin position="284"/>
        <end position="353"/>
    </location>
</feature>
<keyword evidence="5" id="KW-1185">Reference proteome</keyword>
<dbReference type="InterPro" id="IPR027417">
    <property type="entry name" value="P-loop_NTPase"/>
</dbReference>
<dbReference type="EC" id="3.6.3.-" evidence="4"/>
<dbReference type="GO" id="GO:0016787">
    <property type="term" value="F:hydrolase activity"/>
    <property type="evidence" value="ECO:0007669"/>
    <property type="project" value="UniProtKB-KW"/>
</dbReference>
<dbReference type="PIRSF" id="PIRSF002849">
    <property type="entry name" value="AAA_ATPase_chaperone_MoxR_prd"/>
    <property type="match status" value="1"/>
</dbReference>
<evidence type="ECO:0000313" key="5">
    <source>
        <dbReference type="Proteomes" id="UP001519332"/>
    </source>
</evidence>
<dbReference type="CDD" id="cd00009">
    <property type="entry name" value="AAA"/>
    <property type="match status" value="1"/>
</dbReference>
<dbReference type="PANTHER" id="PTHR42759">
    <property type="entry name" value="MOXR FAMILY PROTEIN"/>
    <property type="match status" value="1"/>
</dbReference>
<feature type="domain" description="ATPase AAA-3" evidence="2">
    <location>
        <begin position="91"/>
        <end position="220"/>
    </location>
</feature>
<evidence type="ECO:0000313" key="4">
    <source>
        <dbReference type="EMBL" id="MBP2324004.1"/>
    </source>
</evidence>
<accession>A0ABS4THW9</accession>
<name>A0ABS4THW9_9PSEU</name>
<evidence type="ECO:0000259" key="2">
    <source>
        <dbReference type="Pfam" id="PF07726"/>
    </source>
</evidence>
<dbReference type="SUPFAM" id="SSF52540">
    <property type="entry name" value="P-loop containing nucleoside triphosphate hydrolases"/>
    <property type="match status" value="1"/>
</dbReference>
<gene>
    <name evidence="4" type="ORF">JOF56_004389</name>
</gene>
<dbReference type="PANTHER" id="PTHR42759:SF5">
    <property type="entry name" value="METHANOL DEHYDROGENASE REGULATOR"/>
    <property type="match status" value="1"/>
</dbReference>
<evidence type="ECO:0000256" key="1">
    <source>
        <dbReference type="SAM" id="MobiDB-lite"/>
    </source>
</evidence>
<dbReference type="Proteomes" id="UP001519332">
    <property type="component" value="Unassembled WGS sequence"/>
</dbReference>
<dbReference type="EMBL" id="JAGINW010000001">
    <property type="protein sequence ID" value="MBP2324004.1"/>
    <property type="molecule type" value="Genomic_DNA"/>
</dbReference>
<feature type="region of interest" description="Disordered" evidence="1">
    <location>
        <begin position="1"/>
        <end position="54"/>
    </location>
</feature>
<dbReference type="Pfam" id="PF07726">
    <property type="entry name" value="AAA_3"/>
    <property type="match status" value="1"/>
</dbReference>
<dbReference type="InterPro" id="IPR050764">
    <property type="entry name" value="CbbQ/NirQ/NorQ/GpvN"/>
</dbReference>
<feature type="region of interest" description="Disordered" evidence="1">
    <location>
        <begin position="361"/>
        <end position="381"/>
    </location>
</feature>
<dbReference type="Pfam" id="PF17863">
    <property type="entry name" value="AAA_lid_2"/>
    <property type="match status" value="1"/>
</dbReference>
<keyword evidence="4" id="KW-0378">Hydrolase</keyword>
<dbReference type="Gene3D" id="1.10.8.80">
    <property type="entry name" value="Magnesium chelatase subunit I, C-Terminal domain"/>
    <property type="match status" value="1"/>
</dbReference>
<dbReference type="InterPro" id="IPR041628">
    <property type="entry name" value="ChlI/MoxR_AAA_lid"/>
</dbReference>
<reference evidence="4 5" key="1">
    <citation type="submission" date="2021-03" db="EMBL/GenBank/DDBJ databases">
        <title>Sequencing the genomes of 1000 actinobacteria strains.</title>
        <authorList>
            <person name="Klenk H.-P."/>
        </authorList>
    </citation>
    <scope>NUCLEOTIDE SEQUENCE [LARGE SCALE GENOMIC DNA]</scope>
    <source>
        <strain evidence="4 5">DSM 46670</strain>
    </source>
</reference>
<dbReference type="Gene3D" id="3.40.50.300">
    <property type="entry name" value="P-loop containing nucleotide triphosphate hydrolases"/>
    <property type="match status" value="1"/>
</dbReference>
<dbReference type="InterPro" id="IPR011703">
    <property type="entry name" value="ATPase_AAA-3"/>
</dbReference>
<organism evidence="4 5">
    <name type="scientific">Kibdelosporangium banguiense</name>
    <dbReference type="NCBI Taxonomy" id="1365924"/>
    <lineage>
        <taxon>Bacteria</taxon>
        <taxon>Bacillati</taxon>
        <taxon>Actinomycetota</taxon>
        <taxon>Actinomycetes</taxon>
        <taxon>Pseudonocardiales</taxon>
        <taxon>Pseudonocardiaceae</taxon>
        <taxon>Kibdelosporangium</taxon>
    </lineage>
</organism>
<protein>
    <submittedName>
        <fullName evidence="4">MoxR-like ATPase</fullName>
        <ecNumber evidence="4">3.6.3.-</ecNumber>
    </submittedName>
</protein>
<proteinExistence type="predicted"/>
<evidence type="ECO:0000259" key="3">
    <source>
        <dbReference type="Pfam" id="PF17863"/>
    </source>
</evidence>